<name>A0A1A6C0L1_9GAMM</name>
<dbReference type="GO" id="GO:0031469">
    <property type="term" value="C:bacterial microcompartment"/>
    <property type="evidence" value="ECO:0007669"/>
    <property type="project" value="UniProtKB-SubCell"/>
</dbReference>
<dbReference type="Pfam" id="PF03319">
    <property type="entry name" value="EutN_CcmL"/>
    <property type="match status" value="1"/>
</dbReference>
<comment type="subcellular location">
    <subcellularLocation>
        <location evidence="1">Bacterial microcompartment</location>
    </subcellularLocation>
</comment>
<dbReference type="EMBL" id="JQSG02000006">
    <property type="protein sequence ID" value="OBS08095.1"/>
    <property type="molecule type" value="Genomic_DNA"/>
</dbReference>
<dbReference type="CDD" id="cd01614">
    <property type="entry name" value="EutN_CcmL"/>
    <property type="match status" value="1"/>
</dbReference>
<accession>A0A1A6C0L1</accession>
<keyword evidence="2" id="KW-1283">Bacterial microcompartment</keyword>
<sequence length="86" mass="9053">MEIMRVMDDLVCTRRAAGLGSEDLRVLESLSGALSVAVDPVGAPAGSWVFTTSGSAARYALPDPRILTDLTICGIIDHWEAPQPAA</sequence>
<dbReference type="OrthoDB" id="5296236at2"/>
<reference evidence="3 4" key="1">
    <citation type="journal article" date="2014" name="Genome Announc.">
        <title>Draft Genome Sequence of the Iron-Oxidizing, Acidophilic, and Halotolerant 'Thiobacillus prosperus' Type Strain DSM 5130.</title>
        <authorList>
            <person name="Ossandon F.J."/>
            <person name="Cardenas J.P."/>
            <person name="Corbett M."/>
            <person name="Quatrini R."/>
            <person name="Holmes D.S."/>
            <person name="Watkin E."/>
        </authorList>
    </citation>
    <scope>NUCLEOTIDE SEQUENCE [LARGE SCALE GENOMIC DNA]</scope>
    <source>
        <strain evidence="3 4">DSM 5130</strain>
    </source>
</reference>
<evidence type="ECO:0000313" key="3">
    <source>
        <dbReference type="EMBL" id="OBS08095.1"/>
    </source>
</evidence>
<dbReference type="RefSeq" id="WP_038093519.1">
    <property type="nucleotide sequence ID" value="NZ_JQSG02000006.1"/>
</dbReference>
<dbReference type="InterPro" id="IPR014077">
    <property type="entry name" value="CsoS4B"/>
</dbReference>
<gene>
    <name evidence="3" type="ORF">Thpro_022345</name>
</gene>
<evidence type="ECO:0000313" key="4">
    <source>
        <dbReference type="Proteomes" id="UP000029273"/>
    </source>
</evidence>
<dbReference type="InterPro" id="IPR004992">
    <property type="entry name" value="EutN_CcmL"/>
</dbReference>
<comment type="caution">
    <text evidence="3">The sequence shown here is derived from an EMBL/GenBank/DDBJ whole genome shotgun (WGS) entry which is preliminary data.</text>
</comment>
<dbReference type="NCBIfam" id="TIGR02704">
    <property type="entry name" value="carboxysome_B"/>
    <property type="match status" value="1"/>
</dbReference>
<keyword evidence="4" id="KW-1185">Reference proteome</keyword>
<dbReference type="InterPro" id="IPR036677">
    <property type="entry name" value="EutN_CcmL_sf"/>
</dbReference>
<evidence type="ECO:0000256" key="1">
    <source>
        <dbReference type="ARBA" id="ARBA00024322"/>
    </source>
</evidence>
<dbReference type="AlphaFoldDB" id="A0A1A6C0L1"/>
<evidence type="ECO:0000256" key="2">
    <source>
        <dbReference type="ARBA" id="ARBA00024446"/>
    </source>
</evidence>
<dbReference type="STRING" id="160660.BJI67_14290"/>
<dbReference type="Proteomes" id="UP000029273">
    <property type="component" value="Unassembled WGS sequence"/>
</dbReference>
<dbReference type="Gene3D" id="2.40.50.220">
    <property type="entry name" value="EutN/Ccml"/>
    <property type="match status" value="1"/>
</dbReference>
<proteinExistence type="predicted"/>
<dbReference type="PANTHER" id="PTHR36539">
    <property type="entry name" value="ETHANOLAMINE UTILIZATION PROTEIN EUTN"/>
    <property type="match status" value="1"/>
</dbReference>
<dbReference type="SUPFAM" id="SSF159133">
    <property type="entry name" value="EutN/CcmL-like"/>
    <property type="match status" value="1"/>
</dbReference>
<protein>
    <submittedName>
        <fullName evidence="3">Carboxysome peptide B</fullName>
    </submittedName>
</protein>
<organism evidence="3 4">
    <name type="scientific">Acidihalobacter prosperus</name>
    <dbReference type="NCBI Taxonomy" id="160660"/>
    <lineage>
        <taxon>Bacteria</taxon>
        <taxon>Pseudomonadati</taxon>
        <taxon>Pseudomonadota</taxon>
        <taxon>Gammaproteobacteria</taxon>
        <taxon>Chromatiales</taxon>
        <taxon>Ectothiorhodospiraceae</taxon>
        <taxon>Acidihalobacter</taxon>
    </lineage>
</organism>
<dbReference type="PANTHER" id="PTHR36539:SF1">
    <property type="entry name" value="BACTERIAL MICROCOMPARTMENT SHELL VERTEX PROTEIN EUTN"/>
    <property type="match status" value="1"/>
</dbReference>
<dbReference type="PROSITE" id="PS51932">
    <property type="entry name" value="BMV"/>
    <property type="match status" value="1"/>
</dbReference>